<proteinExistence type="predicted"/>
<feature type="region of interest" description="Disordered" evidence="1">
    <location>
        <begin position="220"/>
        <end position="310"/>
    </location>
</feature>
<gene>
    <name evidence="2" type="ORF">OH76DRAFT_1476710</name>
</gene>
<evidence type="ECO:0000313" key="2">
    <source>
        <dbReference type="EMBL" id="RDX57291.1"/>
    </source>
</evidence>
<organism evidence="2 3">
    <name type="scientific">Lentinus brumalis</name>
    <dbReference type="NCBI Taxonomy" id="2498619"/>
    <lineage>
        <taxon>Eukaryota</taxon>
        <taxon>Fungi</taxon>
        <taxon>Dikarya</taxon>
        <taxon>Basidiomycota</taxon>
        <taxon>Agaricomycotina</taxon>
        <taxon>Agaricomycetes</taxon>
        <taxon>Polyporales</taxon>
        <taxon>Polyporaceae</taxon>
        <taxon>Lentinus</taxon>
    </lineage>
</organism>
<dbReference type="AlphaFoldDB" id="A0A371DXS9"/>
<dbReference type="OrthoDB" id="2757487at2759"/>
<sequence>MAAALHAKILAEGYTPGMLRAAGGAATTEAANILHQHFIKLTTSQRLAAPQPQKQEREYAHILGWEEREKEEAVAAPPANGRRRLQCLHQILAQHHARLRRREFNLAWTKASRRTAASEVHPWPPVPRRVASPHEAESHLRCDAISVREDETRPQEQSATQWAADSGYADMPSIGDIEEFTERPHGSPASFIDSEGLEWPLPPRECLLSPIADVVPAHRTTPAASANSPSASTTTSMDNSKRPAVSPASFVETDGFEWPLPPRERLTFPDPDMPSSTRANSDRTSDRTPPLVCDTSRTSMSSSSTPPTPPLTPIGADDDCYEPSAAPAGVGVIGEGRPSPKTTEEVVVCGKSGTPGPPGTGEAAALLERILTEGYSSGMARDAGIASTTTVDRDSYPIIKVVAPRRFAMPRPEKANGQYRTLLGWEEGEERFVVPHEGDYKNKYEYLRHGGGYVERVLSQSRAMASLVRTITGGATGDVPSWPPAPRQVVGWSEEAAHRTIPISQEANAVSRWTPSLATATQAGFFVDEDGLVWPLPPRECMASPTDAGPDGQWNRMPRPANESSTSGIDHGPAPRFLIRRDGMEWPLPPRGCVGSTGLDISCLTPTITTLPQPAAASPTRHNYAEEVRPGYFIGHLGSPSPGEIRVSPASSSSSTSTDSTLPITTPNGILGIHDACQLRGDIFSDGGPITTGAKAAILAQTSRYSASPERDANAYVRRTGAWSPIVEDDFFYERDESLSPLVSVTLTDDELEEEDEEERRGAQSHSEVVDALGIVAVQRSG</sequence>
<reference evidence="2 3" key="1">
    <citation type="journal article" date="2018" name="Biotechnol. Biofuels">
        <title>Integrative visual omics of the white-rot fungus Polyporus brumalis exposes the biotechnological potential of its oxidative enzymes for delignifying raw plant biomass.</title>
        <authorList>
            <person name="Miyauchi S."/>
            <person name="Rancon A."/>
            <person name="Drula E."/>
            <person name="Hage H."/>
            <person name="Chaduli D."/>
            <person name="Favel A."/>
            <person name="Grisel S."/>
            <person name="Henrissat B."/>
            <person name="Herpoel-Gimbert I."/>
            <person name="Ruiz-Duenas F.J."/>
            <person name="Chevret D."/>
            <person name="Hainaut M."/>
            <person name="Lin J."/>
            <person name="Wang M."/>
            <person name="Pangilinan J."/>
            <person name="Lipzen A."/>
            <person name="Lesage-Meessen L."/>
            <person name="Navarro D."/>
            <person name="Riley R."/>
            <person name="Grigoriev I.V."/>
            <person name="Zhou S."/>
            <person name="Raouche S."/>
            <person name="Rosso M.N."/>
        </authorList>
    </citation>
    <scope>NUCLEOTIDE SEQUENCE [LARGE SCALE GENOMIC DNA]</scope>
    <source>
        <strain evidence="2 3">BRFM 1820</strain>
    </source>
</reference>
<accession>A0A371DXS9</accession>
<feature type="compositionally biased region" description="Low complexity" evidence="1">
    <location>
        <begin position="648"/>
        <end position="664"/>
    </location>
</feature>
<name>A0A371DXS9_9APHY</name>
<feature type="compositionally biased region" description="Low complexity" evidence="1">
    <location>
        <begin position="220"/>
        <end position="236"/>
    </location>
</feature>
<feature type="compositionally biased region" description="Low complexity" evidence="1">
    <location>
        <begin position="295"/>
        <end position="305"/>
    </location>
</feature>
<protein>
    <submittedName>
        <fullName evidence="2">Uncharacterized protein</fullName>
    </submittedName>
</protein>
<feature type="region of interest" description="Disordered" evidence="1">
    <location>
        <begin position="639"/>
        <end position="664"/>
    </location>
</feature>
<dbReference type="EMBL" id="KZ857379">
    <property type="protein sequence ID" value="RDX57291.1"/>
    <property type="molecule type" value="Genomic_DNA"/>
</dbReference>
<evidence type="ECO:0000256" key="1">
    <source>
        <dbReference type="SAM" id="MobiDB-lite"/>
    </source>
</evidence>
<evidence type="ECO:0000313" key="3">
    <source>
        <dbReference type="Proteomes" id="UP000256964"/>
    </source>
</evidence>
<dbReference type="Proteomes" id="UP000256964">
    <property type="component" value="Unassembled WGS sequence"/>
</dbReference>
<keyword evidence="3" id="KW-1185">Reference proteome</keyword>